<evidence type="ECO:0000313" key="10">
    <source>
        <dbReference type="EMBL" id="OIR03046.1"/>
    </source>
</evidence>
<dbReference type="AlphaFoldDB" id="A0A1J5SSL5"/>
<evidence type="ECO:0000256" key="3">
    <source>
        <dbReference type="ARBA" id="ARBA00022481"/>
    </source>
</evidence>
<keyword evidence="7 8" id="KW-0472">Membrane</keyword>
<feature type="transmembrane region" description="Helical" evidence="8">
    <location>
        <begin position="25"/>
        <end position="48"/>
    </location>
</feature>
<name>A0A1J5SSL5_9ZZZZ</name>
<dbReference type="InterPro" id="IPR022346">
    <property type="entry name" value="T2SS_GspH"/>
</dbReference>
<evidence type="ECO:0000256" key="8">
    <source>
        <dbReference type="SAM" id="Phobius"/>
    </source>
</evidence>
<dbReference type="GO" id="GO:0005886">
    <property type="term" value="C:plasma membrane"/>
    <property type="evidence" value="ECO:0007669"/>
    <property type="project" value="UniProtKB-SubCell"/>
</dbReference>
<dbReference type="SUPFAM" id="SSF54523">
    <property type="entry name" value="Pili subunits"/>
    <property type="match status" value="1"/>
</dbReference>
<feature type="domain" description="General secretion pathway GspH" evidence="9">
    <location>
        <begin position="59"/>
        <end position="169"/>
    </location>
</feature>
<dbReference type="Gene3D" id="3.55.40.10">
    <property type="entry name" value="minor pseudopilin epsh domain"/>
    <property type="match status" value="1"/>
</dbReference>
<dbReference type="InterPro" id="IPR045584">
    <property type="entry name" value="Pilin-like"/>
</dbReference>
<keyword evidence="3" id="KW-0488">Methylation</keyword>
<keyword evidence="4" id="KW-0997">Cell inner membrane</keyword>
<reference evidence="10" key="1">
    <citation type="submission" date="2016-10" db="EMBL/GenBank/DDBJ databases">
        <title>Sequence of Gallionella enrichment culture.</title>
        <authorList>
            <person name="Poehlein A."/>
            <person name="Muehling M."/>
            <person name="Daniel R."/>
        </authorList>
    </citation>
    <scope>NUCLEOTIDE SEQUENCE</scope>
</reference>
<keyword evidence="5 8" id="KW-0812">Transmembrane</keyword>
<protein>
    <recommendedName>
        <fullName evidence="9">General secretion pathway GspH domain-containing protein</fullName>
    </recommendedName>
</protein>
<evidence type="ECO:0000259" key="9">
    <source>
        <dbReference type="Pfam" id="PF12019"/>
    </source>
</evidence>
<evidence type="ECO:0000256" key="2">
    <source>
        <dbReference type="ARBA" id="ARBA00022475"/>
    </source>
</evidence>
<evidence type="ECO:0000256" key="6">
    <source>
        <dbReference type="ARBA" id="ARBA00022989"/>
    </source>
</evidence>
<evidence type="ECO:0000256" key="1">
    <source>
        <dbReference type="ARBA" id="ARBA00004377"/>
    </source>
</evidence>
<dbReference type="EMBL" id="MLJW01000069">
    <property type="protein sequence ID" value="OIR03046.1"/>
    <property type="molecule type" value="Genomic_DNA"/>
</dbReference>
<dbReference type="InterPro" id="IPR012902">
    <property type="entry name" value="N_methyl_site"/>
</dbReference>
<dbReference type="GO" id="GO:0015627">
    <property type="term" value="C:type II protein secretion system complex"/>
    <property type="evidence" value="ECO:0007669"/>
    <property type="project" value="InterPro"/>
</dbReference>
<organism evidence="10">
    <name type="scientific">mine drainage metagenome</name>
    <dbReference type="NCBI Taxonomy" id="410659"/>
    <lineage>
        <taxon>unclassified sequences</taxon>
        <taxon>metagenomes</taxon>
        <taxon>ecological metagenomes</taxon>
    </lineage>
</organism>
<sequence>MTQISAPGNSSSRCSEKSPGGGWGFTLIEMLVVLLIMGMLVGLVSTVIRPDDRGLLKIEADRLAQLLTLAASEAQLTGHPFAWTAAASSYRFWRYTHDAGWSEVQDSDLMRRRTLPHGMVIAELTVESMRRGGGRDGYRLEFSPSGAALAFTIDLSLGGEHYQVAGSPIGEIDARSDRDQTHGQAL</sequence>
<dbReference type="GO" id="GO:0015628">
    <property type="term" value="P:protein secretion by the type II secretion system"/>
    <property type="evidence" value="ECO:0007669"/>
    <property type="project" value="InterPro"/>
</dbReference>
<evidence type="ECO:0000256" key="4">
    <source>
        <dbReference type="ARBA" id="ARBA00022519"/>
    </source>
</evidence>
<comment type="subcellular location">
    <subcellularLocation>
        <location evidence="1">Cell inner membrane</location>
        <topology evidence="1">Single-pass membrane protein</topology>
    </subcellularLocation>
</comment>
<gene>
    <name evidence="10" type="ORF">GALL_148240</name>
</gene>
<evidence type="ECO:0000256" key="7">
    <source>
        <dbReference type="ARBA" id="ARBA00023136"/>
    </source>
</evidence>
<accession>A0A1J5SSL5</accession>
<dbReference type="NCBIfam" id="TIGR02532">
    <property type="entry name" value="IV_pilin_GFxxxE"/>
    <property type="match status" value="1"/>
</dbReference>
<keyword evidence="2" id="KW-1003">Cell membrane</keyword>
<dbReference type="Pfam" id="PF12019">
    <property type="entry name" value="GspH"/>
    <property type="match status" value="1"/>
</dbReference>
<keyword evidence="6 8" id="KW-1133">Transmembrane helix</keyword>
<evidence type="ECO:0000256" key="5">
    <source>
        <dbReference type="ARBA" id="ARBA00022692"/>
    </source>
</evidence>
<proteinExistence type="predicted"/>
<comment type="caution">
    <text evidence="10">The sequence shown here is derived from an EMBL/GenBank/DDBJ whole genome shotgun (WGS) entry which is preliminary data.</text>
</comment>